<reference evidence="1 2" key="1">
    <citation type="submission" date="2017-02" db="EMBL/GenBank/DDBJ databases">
        <title>Complete genome sequence of Brachyspira hampsonii genomovar I strain NSH-16 (ATCC BAA-2463).</title>
        <authorList>
            <person name="Mirajkar N.S."/>
            <person name="Gebhart C.J."/>
        </authorList>
    </citation>
    <scope>NUCLEOTIDE SEQUENCE [LARGE SCALE GENOMIC DNA]</scope>
    <source>
        <strain evidence="1 2">NSH-16</strain>
    </source>
</reference>
<dbReference type="EMBL" id="CP019914">
    <property type="protein sequence ID" value="ASJ21277.1"/>
    <property type="molecule type" value="Genomic_DNA"/>
</dbReference>
<gene>
    <name evidence="1" type="ORF">BHAMNSH16_06310</name>
</gene>
<organism evidence="1 2">
    <name type="scientific">Brachyspira hampsonii</name>
    <dbReference type="NCBI Taxonomy" id="1287055"/>
    <lineage>
        <taxon>Bacteria</taxon>
        <taxon>Pseudomonadati</taxon>
        <taxon>Spirochaetota</taxon>
        <taxon>Spirochaetia</taxon>
        <taxon>Brachyspirales</taxon>
        <taxon>Brachyspiraceae</taxon>
        <taxon>Brachyspira</taxon>
    </lineage>
</organism>
<keyword evidence="2" id="KW-1185">Reference proteome</keyword>
<protein>
    <submittedName>
        <fullName evidence="1">Uncharacterized protein</fullName>
    </submittedName>
</protein>
<sequence length="79" mass="9532">MDNNTIKDLQLCTSEDMVKEFFIKNGIEENDYQQKIQLLTEACCSDNIKFFNKDISDEKKYRSILKMFLNKEFRFYRGI</sequence>
<evidence type="ECO:0000313" key="2">
    <source>
        <dbReference type="Proteomes" id="UP000264880"/>
    </source>
</evidence>
<dbReference type="KEGG" id="bhp:BHAMNSH16_06310"/>
<evidence type="ECO:0000313" key="1">
    <source>
        <dbReference type="EMBL" id="ASJ21277.1"/>
    </source>
</evidence>
<dbReference type="AlphaFoldDB" id="A0AAC9TU46"/>
<dbReference type="Proteomes" id="UP000264880">
    <property type="component" value="Chromosome"/>
</dbReference>
<proteinExistence type="predicted"/>
<name>A0AAC9TU46_9SPIR</name>
<accession>A0AAC9TU46</accession>
<dbReference type="RefSeq" id="WP_008728642.1">
    <property type="nucleotide sequence ID" value="NZ_CP019914.1"/>
</dbReference>